<dbReference type="Proteomes" id="UP000241848">
    <property type="component" value="Unassembled WGS sequence"/>
</dbReference>
<reference evidence="1 2" key="1">
    <citation type="journal article" date="2014" name="BMC Genomics">
        <title>Comparison of environmental and isolate Sulfobacillus genomes reveals diverse carbon, sulfur, nitrogen, and hydrogen metabolisms.</title>
        <authorList>
            <person name="Justice N.B."/>
            <person name="Norman A."/>
            <person name="Brown C.T."/>
            <person name="Singh A."/>
            <person name="Thomas B.C."/>
            <person name="Banfield J.F."/>
        </authorList>
    </citation>
    <scope>NUCLEOTIDE SEQUENCE [LARGE SCALE GENOMIC DNA]</scope>
    <source>
        <strain evidence="1">AMDSBA3</strain>
    </source>
</reference>
<accession>A0A2T2WEI7</accession>
<gene>
    <name evidence="1" type="ORF">C7B45_14080</name>
</gene>
<comment type="caution">
    <text evidence="1">The sequence shown here is derived from an EMBL/GenBank/DDBJ whole genome shotgun (WGS) entry which is preliminary data.</text>
</comment>
<evidence type="ECO:0000313" key="2">
    <source>
        <dbReference type="Proteomes" id="UP000241848"/>
    </source>
</evidence>
<dbReference type="AlphaFoldDB" id="A0A2T2WEI7"/>
<organism evidence="1 2">
    <name type="scientific">Sulfobacillus acidophilus</name>
    <dbReference type="NCBI Taxonomy" id="53633"/>
    <lineage>
        <taxon>Bacteria</taxon>
        <taxon>Bacillati</taxon>
        <taxon>Bacillota</taxon>
        <taxon>Clostridia</taxon>
        <taxon>Eubacteriales</taxon>
        <taxon>Clostridiales Family XVII. Incertae Sedis</taxon>
        <taxon>Sulfobacillus</taxon>
    </lineage>
</organism>
<sequence length="66" mass="7278">MANSAEAIRNIKALIRRLQAGVPLSDPRLHSLVYKAYARGDFYERVEKFLRGSVGVKLDDTDGGGD</sequence>
<name>A0A2T2WEI7_9FIRM</name>
<dbReference type="EMBL" id="PXYV01000055">
    <property type="protein sequence ID" value="PSR20639.1"/>
    <property type="molecule type" value="Genomic_DNA"/>
</dbReference>
<proteinExistence type="predicted"/>
<evidence type="ECO:0000313" key="1">
    <source>
        <dbReference type="EMBL" id="PSR20639.1"/>
    </source>
</evidence>
<protein>
    <submittedName>
        <fullName evidence="1">Uncharacterized protein</fullName>
    </submittedName>
</protein>